<organism evidence="5 6">
    <name type="scientific">Streptomyces pathocidini</name>
    <dbReference type="NCBI Taxonomy" id="1650571"/>
    <lineage>
        <taxon>Bacteria</taxon>
        <taxon>Bacillati</taxon>
        <taxon>Actinomycetota</taxon>
        <taxon>Actinomycetes</taxon>
        <taxon>Kitasatosporales</taxon>
        <taxon>Streptomycetaceae</taxon>
        <taxon>Streptomyces</taxon>
    </lineage>
</organism>
<feature type="domain" description="Transketolase N-terminal" evidence="4">
    <location>
        <begin position="35"/>
        <end position="290"/>
    </location>
</feature>
<comment type="caution">
    <text evidence="5">The sequence shown here is derived from an EMBL/GenBank/DDBJ whole genome shotgun (WGS) entry which is preliminary data.</text>
</comment>
<evidence type="ECO:0000256" key="1">
    <source>
        <dbReference type="ARBA" id="ARBA00001964"/>
    </source>
</evidence>
<dbReference type="Gene3D" id="3.40.50.970">
    <property type="match status" value="1"/>
</dbReference>
<evidence type="ECO:0000313" key="5">
    <source>
        <dbReference type="EMBL" id="MFI1966453.1"/>
    </source>
</evidence>
<dbReference type="SUPFAM" id="SSF52518">
    <property type="entry name" value="Thiamin diphosphate-binding fold (THDP-binding)"/>
    <property type="match status" value="1"/>
</dbReference>
<comment type="similarity">
    <text evidence="2">Belongs to the transketolase family.</text>
</comment>
<evidence type="ECO:0000256" key="3">
    <source>
        <dbReference type="ARBA" id="ARBA00023052"/>
    </source>
</evidence>
<evidence type="ECO:0000256" key="2">
    <source>
        <dbReference type="ARBA" id="ARBA00007131"/>
    </source>
</evidence>
<dbReference type="InterPro" id="IPR029061">
    <property type="entry name" value="THDP-binding"/>
</dbReference>
<protein>
    <submittedName>
        <fullName evidence="5">Transketolase</fullName>
    </submittedName>
</protein>
<dbReference type="EMBL" id="JBIRWE010000009">
    <property type="protein sequence ID" value="MFI1966453.1"/>
    <property type="molecule type" value="Genomic_DNA"/>
</dbReference>
<gene>
    <name evidence="5" type="ORF">ACH429_20480</name>
</gene>
<proteinExistence type="inferred from homology"/>
<dbReference type="PANTHER" id="PTHR47514">
    <property type="entry name" value="TRANSKETOLASE N-TERMINAL SECTION-RELATED"/>
    <property type="match status" value="1"/>
</dbReference>
<keyword evidence="6" id="KW-1185">Reference proteome</keyword>
<dbReference type="PANTHER" id="PTHR47514:SF1">
    <property type="entry name" value="TRANSKETOLASE N-TERMINAL SECTION-RELATED"/>
    <property type="match status" value="1"/>
</dbReference>
<dbReference type="RefSeq" id="WP_079101698.1">
    <property type="nucleotide sequence ID" value="NZ_JBIRWE010000009.1"/>
</dbReference>
<accession>A0ABW7UVH9</accession>
<dbReference type="Pfam" id="PF00456">
    <property type="entry name" value="Transketolase_N"/>
    <property type="match status" value="1"/>
</dbReference>
<dbReference type="CDD" id="cd02012">
    <property type="entry name" value="TPP_TK"/>
    <property type="match status" value="1"/>
</dbReference>
<reference evidence="5 6" key="1">
    <citation type="submission" date="2024-10" db="EMBL/GenBank/DDBJ databases">
        <title>The Natural Products Discovery Center: Release of the First 8490 Sequenced Strains for Exploring Actinobacteria Biosynthetic Diversity.</title>
        <authorList>
            <person name="Kalkreuter E."/>
            <person name="Kautsar S.A."/>
            <person name="Yang D."/>
            <person name="Bader C.D."/>
            <person name="Teijaro C.N."/>
            <person name="Fluegel L."/>
            <person name="Davis C.M."/>
            <person name="Simpson J.R."/>
            <person name="Lauterbach L."/>
            <person name="Steele A.D."/>
            <person name="Gui C."/>
            <person name="Meng S."/>
            <person name="Li G."/>
            <person name="Viehrig K."/>
            <person name="Ye F."/>
            <person name="Su P."/>
            <person name="Kiefer A.F."/>
            <person name="Nichols A."/>
            <person name="Cepeda A.J."/>
            <person name="Yan W."/>
            <person name="Fan B."/>
            <person name="Jiang Y."/>
            <person name="Adhikari A."/>
            <person name="Zheng C.-J."/>
            <person name="Schuster L."/>
            <person name="Cowan T.M."/>
            <person name="Smanski M.J."/>
            <person name="Chevrette M.G."/>
            <person name="De Carvalho L.P.S."/>
            <person name="Shen B."/>
        </authorList>
    </citation>
    <scope>NUCLEOTIDE SEQUENCE [LARGE SCALE GENOMIC DNA]</scope>
    <source>
        <strain evidence="5 6">NPDC020327</strain>
    </source>
</reference>
<evidence type="ECO:0000313" key="6">
    <source>
        <dbReference type="Proteomes" id="UP001611548"/>
    </source>
</evidence>
<sequence>MTLKPVPGSAQRLRLLRRSLAGAPPAERRARLAAISDAIRRRDLEMIRHAGMGHVGGDFSAVDVLTVLYVLVLDCDPERPEAPERDRFIQSKGHSSGALYATLSYAGFFPDAELDTYMDPLSPLGGHPDRREVPGVETNTGPLGHGLPVAVGAAIAARLDGSPRRVIVLTGDGELQEGSNWEAALTAAHRGLDNLTVVVDRNRLQQGARTEDTAALEPLADKWAAFGFAVRGVDGHDHEALYEALTAPPEPGRPTCLIARTEKGHGVSFMADRVEWHHRVPTAEETVRAMAELAG</sequence>
<keyword evidence="3" id="KW-0786">Thiamine pyrophosphate</keyword>
<dbReference type="Proteomes" id="UP001611548">
    <property type="component" value="Unassembled WGS sequence"/>
</dbReference>
<comment type="cofactor">
    <cofactor evidence="1">
        <name>thiamine diphosphate</name>
        <dbReference type="ChEBI" id="CHEBI:58937"/>
    </cofactor>
</comment>
<evidence type="ECO:0000259" key="4">
    <source>
        <dbReference type="Pfam" id="PF00456"/>
    </source>
</evidence>
<name>A0ABW7UVH9_9ACTN</name>
<dbReference type="InterPro" id="IPR005474">
    <property type="entry name" value="Transketolase_N"/>
</dbReference>